<accession>A0A913ZT02</accession>
<evidence type="ECO:0000259" key="1">
    <source>
        <dbReference type="Pfam" id="PF05699"/>
    </source>
</evidence>
<dbReference type="RefSeq" id="XP_038054883.1">
    <property type="nucleotide sequence ID" value="XM_038198955.1"/>
</dbReference>
<feature type="domain" description="HAT C-terminal dimerisation" evidence="1">
    <location>
        <begin position="195"/>
        <end position="244"/>
    </location>
</feature>
<proteinExistence type="predicted"/>
<dbReference type="OrthoDB" id="6159421at2759"/>
<dbReference type="GeneID" id="119727091"/>
<reference evidence="2" key="1">
    <citation type="submission" date="2022-11" db="UniProtKB">
        <authorList>
            <consortium name="EnsemblMetazoa"/>
        </authorList>
    </citation>
    <scope>IDENTIFICATION</scope>
</reference>
<dbReference type="InterPro" id="IPR008906">
    <property type="entry name" value="HATC_C_dom"/>
</dbReference>
<evidence type="ECO:0000313" key="3">
    <source>
        <dbReference type="Proteomes" id="UP000887568"/>
    </source>
</evidence>
<sequence length="287" mass="32747">MANFEFAAAVIIMGEVHKRLERTFQLFQNRDLFFQRVDKEVSSTISSIKRLPTRPMLKTELVDWLEQGKLHESGIVFSEEKWKDFIDQVATPFVDSVAANIKRRLPDSKDLECFKIFDPVQAAEHSNDPEYGFQEIETLATRLLSRAKAPGSHKEVTTAATNEWESFSYSLTSAEFEHKSVEQVLQKLVKEGMYDLYPSLSTMAATALTVPVSTAEVESLFSTMKRVRTPLRNRLQRENLSTCIRLSGFSPKPRTVNFGEMVRVFYTKNPNRRVECSDNKCDICGGI</sequence>
<dbReference type="InterPro" id="IPR012337">
    <property type="entry name" value="RNaseH-like_sf"/>
</dbReference>
<dbReference type="SUPFAM" id="SSF53098">
    <property type="entry name" value="Ribonuclease H-like"/>
    <property type="match status" value="1"/>
</dbReference>
<name>A0A913ZT02_PATMI</name>
<dbReference type="PANTHER" id="PTHR46880:SF9">
    <property type="entry name" value="ZINC FINGER PROTEIN 862"/>
    <property type="match status" value="1"/>
</dbReference>
<evidence type="ECO:0000313" key="2">
    <source>
        <dbReference type="EnsemblMetazoa" id="XP_038054883.1"/>
    </source>
</evidence>
<dbReference type="PANTHER" id="PTHR46880">
    <property type="entry name" value="RAS-ASSOCIATING DOMAIN-CONTAINING PROTEIN"/>
    <property type="match status" value="1"/>
</dbReference>
<dbReference type="Proteomes" id="UP000887568">
    <property type="component" value="Unplaced"/>
</dbReference>
<dbReference type="Pfam" id="PF05699">
    <property type="entry name" value="Dimer_Tnp_hAT"/>
    <property type="match status" value="1"/>
</dbReference>
<organism evidence="2 3">
    <name type="scientific">Patiria miniata</name>
    <name type="common">Bat star</name>
    <name type="synonym">Asterina miniata</name>
    <dbReference type="NCBI Taxonomy" id="46514"/>
    <lineage>
        <taxon>Eukaryota</taxon>
        <taxon>Metazoa</taxon>
        <taxon>Echinodermata</taxon>
        <taxon>Eleutherozoa</taxon>
        <taxon>Asterozoa</taxon>
        <taxon>Asteroidea</taxon>
        <taxon>Valvatacea</taxon>
        <taxon>Valvatida</taxon>
        <taxon>Asterinidae</taxon>
        <taxon>Patiria</taxon>
    </lineage>
</organism>
<protein>
    <recommendedName>
        <fullName evidence="1">HAT C-terminal dimerisation domain-containing protein</fullName>
    </recommendedName>
</protein>
<dbReference type="GO" id="GO:0046983">
    <property type="term" value="F:protein dimerization activity"/>
    <property type="evidence" value="ECO:0007669"/>
    <property type="project" value="InterPro"/>
</dbReference>
<dbReference type="AlphaFoldDB" id="A0A913ZT02"/>
<keyword evidence="3" id="KW-1185">Reference proteome</keyword>
<dbReference type="EnsemblMetazoa" id="XM_038198955.1">
    <property type="protein sequence ID" value="XP_038054883.1"/>
    <property type="gene ID" value="LOC119727091"/>
</dbReference>